<evidence type="ECO:0000313" key="1">
    <source>
        <dbReference type="EMBL" id="EOD48542.1"/>
    </source>
</evidence>
<sequence>MVPQMARVLWYMNPSDTIDSCLLSQIPASKGFLRQFFLRLEFLSKHSHRVSSPSQVFSGKDYSSQVPISQVLISQAPSRQFLTRSFPSSRTLSSKVSLDQALACHITYSHAPFSKASSRQVRFIQFLRSQVLYSKVWLG</sequence>
<organism evidence="1 2">
    <name type="scientific">Botryosphaeria parva (strain UCR-NP2)</name>
    <name type="common">Grapevine canker fungus</name>
    <name type="synonym">Neofusicoccum parvum</name>
    <dbReference type="NCBI Taxonomy" id="1287680"/>
    <lineage>
        <taxon>Eukaryota</taxon>
        <taxon>Fungi</taxon>
        <taxon>Dikarya</taxon>
        <taxon>Ascomycota</taxon>
        <taxon>Pezizomycotina</taxon>
        <taxon>Dothideomycetes</taxon>
        <taxon>Dothideomycetes incertae sedis</taxon>
        <taxon>Botryosphaeriales</taxon>
        <taxon>Botryosphaeriaceae</taxon>
        <taxon>Neofusicoccum</taxon>
    </lineage>
</organism>
<reference evidence="2" key="1">
    <citation type="journal article" date="2013" name="Genome Announc.">
        <title>Draft genome sequence of Neofusicoccum parvum isolate UCR-NP2, a fungal vascular pathogen associated with grapevine cankers.</title>
        <authorList>
            <person name="Blanco-Ulate B."/>
            <person name="Rolshausen P."/>
            <person name="Cantu D."/>
        </authorList>
    </citation>
    <scope>NUCLEOTIDE SEQUENCE [LARGE SCALE GENOMIC DNA]</scope>
    <source>
        <strain evidence="2">UCR-NP2</strain>
    </source>
</reference>
<name>R1ELZ1_BOTPV</name>
<dbReference type="AlphaFoldDB" id="R1ELZ1"/>
<evidence type="ECO:0000313" key="2">
    <source>
        <dbReference type="Proteomes" id="UP000013521"/>
    </source>
</evidence>
<dbReference type="Proteomes" id="UP000013521">
    <property type="component" value="Unassembled WGS sequence"/>
</dbReference>
<dbReference type="KEGG" id="npa:UCRNP2_4689"/>
<accession>R1ELZ1</accession>
<proteinExistence type="predicted"/>
<dbReference type="HOGENOM" id="CLU_1844790_0_0_1"/>
<protein>
    <submittedName>
        <fullName evidence="1">Uncharacterized protein</fullName>
    </submittedName>
</protein>
<gene>
    <name evidence="1" type="ORF">UCRNP2_4689</name>
</gene>
<dbReference type="EMBL" id="KB916196">
    <property type="protein sequence ID" value="EOD48542.1"/>
    <property type="molecule type" value="Genomic_DNA"/>
</dbReference>